<keyword evidence="10 15" id="KW-0949">S-adenosyl-L-methionine</keyword>
<keyword evidence="11 15" id="KW-0819">tRNA processing</keyword>
<feature type="domain" description="tRNA methyltransferase TRMD/TRM10-type" evidence="17">
    <location>
        <begin position="6"/>
        <end position="230"/>
    </location>
</feature>
<dbReference type="PANTHER" id="PTHR46417">
    <property type="entry name" value="TRNA (GUANINE-N(1)-)-METHYLTRANSFERASE"/>
    <property type="match status" value="1"/>
</dbReference>
<dbReference type="Proteomes" id="UP001225644">
    <property type="component" value="Unassembled WGS sequence"/>
</dbReference>
<proteinExistence type="inferred from homology"/>
<evidence type="ECO:0000256" key="4">
    <source>
        <dbReference type="ARBA" id="ARBA00011738"/>
    </source>
</evidence>
<evidence type="ECO:0000256" key="9">
    <source>
        <dbReference type="ARBA" id="ARBA00022679"/>
    </source>
</evidence>
<evidence type="ECO:0000256" key="14">
    <source>
        <dbReference type="ARBA" id="ARBA00047783"/>
    </source>
</evidence>
<dbReference type="SUPFAM" id="SSF75217">
    <property type="entry name" value="alpha/beta knot"/>
    <property type="match status" value="1"/>
</dbReference>
<evidence type="ECO:0000256" key="3">
    <source>
        <dbReference type="ARBA" id="ARBA00007630"/>
    </source>
</evidence>
<dbReference type="GO" id="GO:0032259">
    <property type="term" value="P:methylation"/>
    <property type="evidence" value="ECO:0007669"/>
    <property type="project" value="UniProtKB-KW"/>
</dbReference>
<dbReference type="GO" id="GO:0052906">
    <property type="term" value="F:tRNA (guanine(37)-N1)-methyltransferase activity"/>
    <property type="evidence" value="ECO:0007669"/>
    <property type="project" value="UniProtKB-EC"/>
</dbReference>
<sequence length="254" mass="28589">MGELEMVVDILTLFPEMFAGPFDASIIKRAREKGLVEINLINIRDFSWNKHRTVDDTPYGGGVGMVMAAGPLFEAMDWIRTRRGDPGRIILLCPAGRLFNQEVAAELAREKHLVLICGHYEGIDERVAEHLVTDEISIGDYVLTGGELPAMVVVDAVCRLIPGVLGESASAQEESFADGLLEYPHYTRPREYRGYRVPEVLLSGHHEKIRLWRRRQSLLRTLASRPDLLARASLTEEDRKILTSVLEELKSLIQ</sequence>
<dbReference type="Gene3D" id="3.40.1280.10">
    <property type="match status" value="1"/>
</dbReference>
<dbReference type="Gene3D" id="1.10.1270.20">
    <property type="entry name" value="tRNA(m1g37)methyltransferase, domain 2"/>
    <property type="match status" value="1"/>
</dbReference>
<evidence type="ECO:0000256" key="11">
    <source>
        <dbReference type="ARBA" id="ARBA00022694"/>
    </source>
</evidence>
<reference evidence="18 19" key="1">
    <citation type="submission" date="2023-07" db="EMBL/GenBank/DDBJ databases">
        <title>Genomic Encyclopedia of Type Strains, Phase IV (KMG-IV): sequencing the most valuable type-strain genomes for metagenomic binning, comparative biology and taxonomic classification.</title>
        <authorList>
            <person name="Goeker M."/>
        </authorList>
    </citation>
    <scope>NUCLEOTIDE SEQUENCE [LARGE SCALE GENOMIC DNA]</scope>
    <source>
        <strain evidence="18 19">DSM 12396</strain>
    </source>
</reference>
<comment type="catalytic activity">
    <reaction evidence="14 15 16">
        <text>guanosine(37) in tRNA + S-adenosyl-L-methionine = N(1)-methylguanosine(37) in tRNA + S-adenosyl-L-homocysteine + H(+)</text>
        <dbReference type="Rhea" id="RHEA:36899"/>
        <dbReference type="Rhea" id="RHEA-COMP:10145"/>
        <dbReference type="Rhea" id="RHEA-COMP:10147"/>
        <dbReference type="ChEBI" id="CHEBI:15378"/>
        <dbReference type="ChEBI" id="CHEBI:57856"/>
        <dbReference type="ChEBI" id="CHEBI:59789"/>
        <dbReference type="ChEBI" id="CHEBI:73542"/>
        <dbReference type="ChEBI" id="CHEBI:74269"/>
        <dbReference type="EC" id="2.1.1.228"/>
    </reaction>
</comment>
<evidence type="ECO:0000256" key="16">
    <source>
        <dbReference type="RuleBase" id="RU003464"/>
    </source>
</evidence>
<dbReference type="EC" id="2.1.1.228" evidence="5 15"/>
<keyword evidence="9 15" id="KW-0808">Transferase</keyword>
<evidence type="ECO:0000256" key="13">
    <source>
        <dbReference type="ARBA" id="ARBA00033392"/>
    </source>
</evidence>
<dbReference type="InterPro" id="IPR002649">
    <property type="entry name" value="tRNA_m1G_MeTrfase_TrmD"/>
</dbReference>
<comment type="similarity">
    <text evidence="3 15 16">Belongs to the RNA methyltransferase TrmD family.</text>
</comment>
<evidence type="ECO:0000256" key="7">
    <source>
        <dbReference type="ARBA" id="ARBA00022490"/>
    </source>
</evidence>
<evidence type="ECO:0000256" key="2">
    <source>
        <dbReference type="ARBA" id="ARBA00004496"/>
    </source>
</evidence>
<keyword evidence="8 15" id="KW-0489">Methyltransferase</keyword>
<feature type="binding site" evidence="15">
    <location>
        <begin position="138"/>
        <end position="143"/>
    </location>
    <ligand>
        <name>S-adenosyl-L-methionine</name>
        <dbReference type="ChEBI" id="CHEBI:59789"/>
    </ligand>
</feature>
<keyword evidence="19" id="KW-1185">Reference proteome</keyword>
<protein>
    <recommendedName>
        <fullName evidence="6 15">tRNA (guanine-N(1)-)-methyltransferase</fullName>
        <ecNumber evidence="5 15">2.1.1.228</ecNumber>
    </recommendedName>
    <alternativeName>
        <fullName evidence="12 15">M1G-methyltransferase</fullName>
    </alternativeName>
    <alternativeName>
        <fullName evidence="13 15">tRNA [GM37] methyltransferase</fullName>
    </alternativeName>
</protein>
<evidence type="ECO:0000313" key="19">
    <source>
        <dbReference type="Proteomes" id="UP001225644"/>
    </source>
</evidence>
<dbReference type="NCBIfam" id="NF000648">
    <property type="entry name" value="PRK00026.1"/>
    <property type="match status" value="1"/>
</dbReference>
<comment type="subunit">
    <text evidence="4 15 16">Homodimer.</text>
</comment>
<dbReference type="InterPro" id="IPR029026">
    <property type="entry name" value="tRNA_m1G_MTases_N"/>
</dbReference>
<evidence type="ECO:0000256" key="15">
    <source>
        <dbReference type="HAMAP-Rule" id="MF_00605"/>
    </source>
</evidence>
<comment type="caution">
    <text evidence="18">The sequence shown here is derived from an EMBL/GenBank/DDBJ whole genome shotgun (WGS) entry which is preliminary data.</text>
</comment>
<name>A0ABU0B5R6_9FIRM</name>
<dbReference type="HAMAP" id="MF_00605">
    <property type="entry name" value="TrmD"/>
    <property type="match status" value="1"/>
</dbReference>
<comment type="subcellular location">
    <subcellularLocation>
        <location evidence="2 15 16">Cytoplasm</location>
    </subcellularLocation>
</comment>
<feature type="binding site" evidence="15">
    <location>
        <position position="118"/>
    </location>
    <ligand>
        <name>S-adenosyl-L-methionine</name>
        <dbReference type="ChEBI" id="CHEBI:59789"/>
    </ligand>
</feature>
<dbReference type="NCBIfam" id="TIGR00088">
    <property type="entry name" value="trmD"/>
    <property type="match status" value="1"/>
</dbReference>
<dbReference type="PIRSF" id="PIRSF000386">
    <property type="entry name" value="tRNA_mtase"/>
    <property type="match status" value="1"/>
</dbReference>
<dbReference type="EMBL" id="JAUSUX010000031">
    <property type="protein sequence ID" value="MDQ0287587.1"/>
    <property type="molecule type" value="Genomic_DNA"/>
</dbReference>
<evidence type="ECO:0000256" key="1">
    <source>
        <dbReference type="ARBA" id="ARBA00002634"/>
    </source>
</evidence>
<evidence type="ECO:0000256" key="10">
    <source>
        <dbReference type="ARBA" id="ARBA00022691"/>
    </source>
</evidence>
<evidence type="ECO:0000313" key="18">
    <source>
        <dbReference type="EMBL" id="MDQ0287587.1"/>
    </source>
</evidence>
<evidence type="ECO:0000256" key="6">
    <source>
        <dbReference type="ARBA" id="ARBA00014679"/>
    </source>
</evidence>
<dbReference type="CDD" id="cd18080">
    <property type="entry name" value="TrmD-like"/>
    <property type="match status" value="1"/>
</dbReference>
<comment type="function">
    <text evidence="1 15 16">Specifically methylates guanosine-37 in various tRNAs.</text>
</comment>
<keyword evidence="7 15" id="KW-0963">Cytoplasm</keyword>
<organism evidence="18 19">
    <name type="scientific">Desulfofundulus luciae</name>
    <dbReference type="NCBI Taxonomy" id="74702"/>
    <lineage>
        <taxon>Bacteria</taxon>
        <taxon>Bacillati</taxon>
        <taxon>Bacillota</taxon>
        <taxon>Clostridia</taxon>
        <taxon>Eubacteriales</taxon>
        <taxon>Peptococcaceae</taxon>
        <taxon>Desulfofundulus</taxon>
    </lineage>
</organism>
<dbReference type="InterPro" id="IPR023148">
    <property type="entry name" value="tRNA_m1G_MeTrfase_C_sf"/>
</dbReference>
<dbReference type="Pfam" id="PF01746">
    <property type="entry name" value="tRNA_m1G_MT"/>
    <property type="match status" value="1"/>
</dbReference>
<gene>
    <name evidence="15" type="primary">trmD</name>
    <name evidence="18" type="ORF">J2Z49_002716</name>
</gene>
<evidence type="ECO:0000256" key="12">
    <source>
        <dbReference type="ARBA" id="ARBA00029736"/>
    </source>
</evidence>
<dbReference type="InterPro" id="IPR016009">
    <property type="entry name" value="tRNA_MeTrfase_TRMD/TRM10"/>
</dbReference>
<accession>A0ABU0B5R6</accession>
<evidence type="ECO:0000259" key="17">
    <source>
        <dbReference type="Pfam" id="PF01746"/>
    </source>
</evidence>
<dbReference type="InterPro" id="IPR029028">
    <property type="entry name" value="Alpha/beta_knot_MTases"/>
</dbReference>
<dbReference type="PANTHER" id="PTHR46417:SF1">
    <property type="entry name" value="TRNA (GUANINE-N(1)-)-METHYLTRANSFERASE"/>
    <property type="match status" value="1"/>
</dbReference>
<evidence type="ECO:0000256" key="8">
    <source>
        <dbReference type="ARBA" id="ARBA00022603"/>
    </source>
</evidence>
<evidence type="ECO:0000256" key="5">
    <source>
        <dbReference type="ARBA" id="ARBA00012807"/>
    </source>
</evidence>